<evidence type="ECO:0008006" key="3">
    <source>
        <dbReference type="Google" id="ProtNLM"/>
    </source>
</evidence>
<dbReference type="Gene3D" id="3.40.30.10">
    <property type="entry name" value="Glutaredoxin"/>
    <property type="match status" value="1"/>
</dbReference>
<feature type="non-terminal residue" evidence="1">
    <location>
        <position position="157"/>
    </location>
</feature>
<organism evidence="1 2">
    <name type="scientific">Oesophagostomum dentatum</name>
    <name type="common">Nodular worm</name>
    <dbReference type="NCBI Taxonomy" id="61180"/>
    <lineage>
        <taxon>Eukaryota</taxon>
        <taxon>Metazoa</taxon>
        <taxon>Ecdysozoa</taxon>
        <taxon>Nematoda</taxon>
        <taxon>Chromadorea</taxon>
        <taxon>Rhabditida</taxon>
        <taxon>Rhabditina</taxon>
        <taxon>Rhabditomorpha</taxon>
        <taxon>Strongyloidea</taxon>
        <taxon>Strongylidae</taxon>
        <taxon>Oesophagostomum</taxon>
    </lineage>
</organism>
<keyword evidence="2" id="KW-1185">Reference proteome</keyword>
<dbReference type="EMBL" id="KN612926">
    <property type="protein sequence ID" value="KHJ75253.1"/>
    <property type="molecule type" value="Genomic_DNA"/>
</dbReference>
<dbReference type="AlphaFoldDB" id="A0A0B1RQC9"/>
<dbReference type="Proteomes" id="UP000053660">
    <property type="component" value="Unassembled WGS sequence"/>
</dbReference>
<accession>A0A0B1RQC9</accession>
<proteinExistence type="predicted"/>
<protein>
    <recommendedName>
        <fullName evidence="3">Thioredoxin domain-containing protein</fullName>
    </recommendedName>
</protein>
<reference evidence="1 2" key="1">
    <citation type="submission" date="2014-03" db="EMBL/GenBank/DDBJ databases">
        <title>Draft genome of the hookworm Oesophagostomum dentatum.</title>
        <authorList>
            <person name="Mitreva M."/>
        </authorList>
    </citation>
    <scope>NUCLEOTIDE SEQUENCE [LARGE SCALE GENOMIC DNA]</scope>
    <source>
        <strain evidence="1 2">OD-Hann</strain>
    </source>
</reference>
<evidence type="ECO:0000313" key="1">
    <source>
        <dbReference type="EMBL" id="KHJ75253.1"/>
    </source>
</evidence>
<sequence length="157" mass="18422">MFWRLFVHYSSKFYQHRAEETDRVNWWEYHLAVPEAKNLEQLDHIRKNNKAITFVLYYRPEGYENFAAFYAAGELFSSDSAKGIVVNCDKDETLCQGELPTSLPTLIAYDKEGKEYKHYPHDIDAVLVHDWIKTIQQPVITKLTEDAVPYYREGAIP</sequence>
<dbReference type="OrthoDB" id="5775791at2759"/>
<dbReference type="SUPFAM" id="SSF52833">
    <property type="entry name" value="Thioredoxin-like"/>
    <property type="match status" value="1"/>
</dbReference>
<name>A0A0B1RQC9_OESDE</name>
<gene>
    <name evidence="1" type="ORF">OESDEN_25131</name>
</gene>
<evidence type="ECO:0000313" key="2">
    <source>
        <dbReference type="Proteomes" id="UP000053660"/>
    </source>
</evidence>
<dbReference type="InterPro" id="IPR036249">
    <property type="entry name" value="Thioredoxin-like_sf"/>
</dbReference>